<sequence length="175" mass="20442">MKTLKKEQCDLLLQIISTHYPNQQILHLTDGCNNLHQALFEFTKTKGHEYDLRMINTEINDLPIQEHNDIFIKPLDINAKVYNQHSKKYENIFVTLNPEYIEADAVGMFKKFFRIMKNAGVVVILIPKREPLLDTIDKKLEESYFVAINHIDIFDDYDVVTAKKLHGWGAYQVGF</sequence>
<organism evidence="1 2">
    <name type="scientific">Hydrogenimonas thermophila</name>
    <dbReference type="NCBI Taxonomy" id="223786"/>
    <lineage>
        <taxon>Bacteria</taxon>
        <taxon>Pseudomonadati</taxon>
        <taxon>Campylobacterota</taxon>
        <taxon>Epsilonproteobacteria</taxon>
        <taxon>Campylobacterales</taxon>
        <taxon>Hydrogenimonadaceae</taxon>
        <taxon>Hydrogenimonas</taxon>
    </lineage>
</organism>
<keyword evidence="2" id="KW-1185">Reference proteome</keyword>
<dbReference type="Proteomes" id="UP000199227">
    <property type="component" value="Unassembled WGS sequence"/>
</dbReference>
<evidence type="ECO:0000313" key="2">
    <source>
        <dbReference type="Proteomes" id="UP000199227"/>
    </source>
</evidence>
<dbReference type="OrthoDB" id="5343550at2"/>
<accession>A0A1I5PUM4</accession>
<proteinExistence type="predicted"/>
<dbReference type="EMBL" id="FOXB01000017">
    <property type="protein sequence ID" value="SFP37732.1"/>
    <property type="molecule type" value="Genomic_DNA"/>
</dbReference>
<protein>
    <submittedName>
        <fullName evidence="1">Uncharacterized protein</fullName>
    </submittedName>
</protein>
<reference evidence="1 2" key="1">
    <citation type="submission" date="2016-10" db="EMBL/GenBank/DDBJ databases">
        <authorList>
            <person name="de Groot N.N."/>
        </authorList>
    </citation>
    <scope>NUCLEOTIDE SEQUENCE [LARGE SCALE GENOMIC DNA]</scope>
    <source>
        <strain evidence="1 2">EP1-55-1</strain>
    </source>
</reference>
<gene>
    <name evidence="1" type="ORF">SAMN05216234_1177</name>
</gene>
<evidence type="ECO:0000313" key="1">
    <source>
        <dbReference type="EMBL" id="SFP37732.1"/>
    </source>
</evidence>
<name>A0A1I5PUM4_9BACT</name>
<dbReference type="AlphaFoldDB" id="A0A1I5PUM4"/>
<dbReference type="RefSeq" id="WP_092912359.1">
    <property type="nucleotide sequence ID" value="NZ_FOXB01000017.1"/>
</dbReference>
<dbReference type="STRING" id="223786.SAMN05216234_1177"/>